<dbReference type="Gene3D" id="2.60.40.1120">
    <property type="entry name" value="Carboxypeptidase-like, regulatory domain"/>
    <property type="match status" value="1"/>
</dbReference>
<reference evidence="3 4" key="1">
    <citation type="journal article" date="2018" name="Syst. Appl. Microbiol.">
        <title>Ereboglobus luteus gen. nov. sp. nov. from cockroach guts, and new insights into the oxygen relationship of the genera Opitutus and Didymococcus (Verrucomicrobia: Opitutaceae).</title>
        <authorList>
            <person name="Tegtmeier D."/>
            <person name="Belitz A."/>
            <person name="Radek R."/>
            <person name="Heimerl T."/>
            <person name="Brune A."/>
        </authorList>
    </citation>
    <scope>NUCLEOTIDE SEQUENCE [LARGE SCALE GENOMIC DNA]</scope>
    <source>
        <strain evidence="3 4">Ho45</strain>
    </source>
</reference>
<protein>
    <recommendedName>
        <fullName evidence="2">TonB-dependent receptor plug domain-containing protein</fullName>
    </recommendedName>
</protein>
<feature type="chain" id="PRO_5016084933" description="TonB-dependent receptor plug domain-containing protein" evidence="1">
    <location>
        <begin position="24"/>
        <end position="708"/>
    </location>
</feature>
<evidence type="ECO:0000313" key="4">
    <source>
        <dbReference type="Proteomes" id="UP000244896"/>
    </source>
</evidence>
<evidence type="ECO:0000256" key="1">
    <source>
        <dbReference type="SAM" id="SignalP"/>
    </source>
</evidence>
<dbReference type="RefSeq" id="WP_108826143.1">
    <property type="nucleotide sequence ID" value="NZ_CP023004.1"/>
</dbReference>
<accession>A0A2U8E5M2</accession>
<dbReference type="AlphaFoldDB" id="A0A2U8E5M2"/>
<dbReference type="KEGG" id="elut:CKA38_14145"/>
<dbReference type="PANTHER" id="PTHR40980:SF3">
    <property type="entry name" value="TONB-DEPENDENT RECEPTOR-LIKE BETA-BARREL DOMAIN-CONTAINING PROTEIN"/>
    <property type="match status" value="1"/>
</dbReference>
<evidence type="ECO:0000313" key="3">
    <source>
        <dbReference type="EMBL" id="AWI10239.1"/>
    </source>
</evidence>
<sequence length="708" mass="78033">MNTFTQKLTGLLFLLAFFFTALRAQDAAETAPVAQPAGSGSIEGRVYFPDQDRYLESVRVSIQGTDRVALTDDTGSFYFPNVPAGSVRITASFSGFDPRSRTVTVVDGATSTADIDLTAEVKITGADDVVKMEKYVVVASREELGSAIADQEQRNAINMKTVVSTDEFGVNPTGNIGDFLVNLPGVEVDIDAGGESRSISLSGASADYVPVQLGGFDFASAASEGTTGRTVQLQQFSINNISRIEVTFAPTPEHRGDALGGSVNMLPRGAFESKRARFKFSTSLIMSDREFTLGRTAGPLYDPQKKTKPSWEFNYTNPVSKKFGFTVSGAYNYSSVITDQNSFTWRGIGNSFTNSYPAPDVPNPYSAPYISEYSATVSSYITERTSASITADWRLGRAGRLSFGLSYTYMDQVYGSRNREFHFTNINLAKTNMEHTEGNGYIQAPSTSRKKITKRWTPTLAYRHIGSVWKIEAGVGFSREDLSYTDTDNGYFRTVSVDRGALSLVLDKPSNARTASNVEAYVVNTDTPVDYHRLDEYVVSVATTRPAENYNEKRTYYANARRDFNVLGVPVILKAGVDIRQEIMDLTSSGYKNYHYYGPDGIYLSTTPNSNSTPAASDNDAAGFEENVHYKQFSKLIGLGDFQFLNNALFYNHFKAHEAYFRTDIPESRYTGSRHAEETISSGYLRGMFPSSIINSTWSAACVLSRRM</sequence>
<name>A0A2U8E5M2_9BACT</name>
<dbReference type="Proteomes" id="UP000244896">
    <property type="component" value="Chromosome"/>
</dbReference>
<dbReference type="SUPFAM" id="SSF49452">
    <property type="entry name" value="Starch-binding domain-like"/>
    <property type="match status" value="1"/>
</dbReference>
<organism evidence="3 4">
    <name type="scientific">Ereboglobus luteus</name>
    <dbReference type="NCBI Taxonomy" id="1796921"/>
    <lineage>
        <taxon>Bacteria</taxon>
        <taxon>Pseudomonadati</taxon>
        <taxon>Verrucomicrobiota</taxon>
        <taxon>Opitutia</taxon>
        <taxon>Opitutales</taxon>
        <taxon>Opitutaceae</taxon>
        <taxon>Ereboglobus</taxon>
    </lineage>
</organism>
<dbReference type="EMBL" id="CP023004">
    <property type="protein sequence ID" value="AWI10239.1"/>
    <property type="molecule type" value="Genomic_DNA"/>
</dbReference>
<evidence type="ECO:0000259" key="2">
    <source>
        <dbReference type="Pfam" id="PF07715"/>
    </source>
</evidence>
<dbReference type="InterPro" id="IPR037066">
    <property type="entry name" value="Plug_dom_sf"/>
</dbReference>
<feature type="signal peptide" evidence="1">
    <location>
        <begin position="1"/>
        <end position="23"/>
    </location>
</feature>
<dbReference type="Gene3D" id="2.170.130.10">
    <property type="entry name" value="TonB-dependent receptor, plug domain"/>
    <property type="match status" value="1"/>
</dbReference>
<dbReference type="InterPro" id="IPR012910">
    <property type="entry name" value="Plug_dom"/>
</dbReference>
<proteinExistence type="predicted"/>
<gene>
    <name evidence="3" type="ORF">CKA38_14145</name>
</gene>
<dbReference type="OrthoDB" id="8727862at2"/>
<feature type="domain" description="TonB-dependent receptor plug" evidence="2">
    <location>
        <begin position="154"/>
        <end position="261"/>
    </location>
</feature>
<dbReference type="GO" id="GO:0030246">
    <property type="term" value="F:carbohydrate binding"/>
    <property type="evidence" value="ECO:0007669"/>
    <property type="project" value="InterPro"/>
</dbReference>
<dbReference type="Pfam" id="PF07715">
    <property type="entry name" value="Plug"/>
    <property type="match status" value="1"/>
</dbReference>
<keyword evidence="1" id="KW-0732">Signal</keyword>
<keyword evidence="4" id="KW-1185">Reference proteome</keyword>
<dbReference type="SUPFAM" id="SSF56935">
    <property type="entry name" value="Porins"/>
    <property type="match status" value="1"/>
</dbReference>
<dbReference type="Pfam" id="PF13620">
    <property type="entry name" value="CarboxypepD_reg"/>
    <property type="match status" value="1"/>
</dbReference>
<dbReference type="InterPro" id="IPR013784">
    <property type="entry name" value="Carb-bd-like_fold"/>
</dbReference>
<dbReference type="PANTHER" id="PTHR40980">
    <property type="entry name" value="PLUG DOMAIN-CONTAINING PROTEIN"/>
    <property type="match status" value="1"/>
</dbReference>